<name>A0A8H3FW72_9LECA</name>
<dbReference type="AlphaFoldDB" id="A0A8H3FW72"/>
<keyword evidence="2" id="KW-1185">Reference proteome</keyword>
<dbReference type="EMBL" id="CAJPDT010000070">
    <property type="protein sequence ID" value="CAF9933386.1"/>
    <property type="molecule type" value="Genomic_DNA"/>
</dbReference>
<accession>A0A8H3FW72</accession>
<dbReference type="Proteomes" id="UP000664534">
    <property type="component" value="Unassembled WGS sequence"/>
</dbReference>
<dbReference type="OrthoDB" id="10003767at2759"/>
<protein>
    <submittedName>
        <fullName evidence="1">Uncharacterized protein</fullName>
    </submittedName>
</protein>
<comment type="caution">
    <text evidence="1">The sequence shown here is derived from an EMBL/GenBank/DDBJ whole genome shotgun (WGS) entry which is preliminary data.</text>
</comment>
<evidence type="ECO:0000313" key="1">
    <source>
        <dbReference type="EMBL" id="CAF9933386.1"/>
    </source>
</evidence>
<evidence type="ECO:0000313" key="2">
    <source>
        <dbReference type="Proteomes" id="UP000664534"/>
    </source>
</evidence>
<reference evidence="1" key="1">
    <citation type="submission" date="2021-03" db="EMBL/GenBank/DDBJ databases">
        <authorList>
            <person name="Tagirdzhanova G."/>
        </authorList>
    </citation>
    <scope>NUCLEOTIDE SEQUENCE</scope>
</reference>
<gene>
    <name evidence="1" type="ORF">IMSHALPRED_009335</name>
</gene>
<sequence>MYIILLRNKDSLLYRTWEYQQTESFDLLLRAQNILIDGEAQYLASMVELENSYFTSAEEIEIAAEGINLMDSVRDSIGRDLFPERGLLRVDQYDEAKDALRQIKDQVLDMYPHDEHERKLWEGN</sequence>
<organism evidence="1 2">
    <name type="scientific">Imshaugia aleurites</name>
    <dbReference type="NCBI Taxonomy" id="172621"/>
    <lineage>
        <taxon>Eukaryota</taxon>
        <taxon>Fungi</taxon>
        <taxon>Dikarya</taxon>
        <taxon>Ascomycota</taxon>
        <taxon>Pezizomycotina</taxon>
        <taxon>Lecanoromycetes</taxon>
        <taxon>OSLEUM clade</taxon>
        <taxon>Lecanoromycetidae</taxon>
        <taxon>Lecanorales</taxon>
        <taxon>Lecanorineae</taxon>
        <taxon>Parmeliaceae</taxon>
        <taxon>Imshaugia</taxon>
    </lineage>
</organism>
<proteinExistence type="predicted"/>